<dbReference type="GO" id="GO:0016491">
    <property type="term" value="F:oxidoreductase activity"/>
    <property type="evidence" value="ECO:0007669"/>
    <property type="project" value="UniProtKB-KW"/>
</dbReference>
<dbReference type="InterPro" id="IPR020843">
    <property type="entry name" value="ER"/>
</dbReference>
<dbReference type="RefSeq" id="WP_345000621.1">
    <property type="nucleotide sequence ID" value="NZ_BAAAXV010000009.1"/>
</dbReference>
<dbReference type="InterPro" id="IPR013154">
    <property type="entry name" value="ADH-like_N"/>
</dbReference>
<dbReference type="InterPro" id="IPR052733">
    <property type="entry name" value="Chloroplast_QOR"/>
</dbReference>
<dbReference type="Gene3D" id="3.90.180.10">
    <property type="entry name" value="Medium-chain alcohol dehydrogenases, catalytic domain"/>
    <property type="match status" value="1"/>
</dbReference>
<dbReference type="Proteomes" id="UP001589532">
    <property type="component" value="Unassembled WGS sequence"/>
</dbReference>
<comment type="caution">
    <text evidence="2">The sequence shown here is derived from an EMBL/GenBank/DDBJ whole genome shotgun (WGS) entry which is preliminary data.</text>
</comment>
<dbReference type="CDD" id="cd05289">
    <property type="entry name" value="MDR_like_2"/>
    <property type="match status" value="1"/>
</dbReference>
<evidence type="ECO:0000313" key="3">
    <source>
        <dbReference type="Proteomes" id="UP001589532"/>
    </source>
</evidence>
<dbReference type="EC" id="1.-.-.-" evidence="2"/>
<dbReference type="PANTHER" id="PTHR44013:SF1">
    <property type="entry name" value="ZINC-TYPE ALCOHOL DEHYDROGENASE-LIKE PROTEIN C16A3.02C"/>
    <property type="match status" value="1"/>
</dbReference>
<protein>
    <submittedName>
        <fullName evidence="2">NADP-dependent oxidoreductase</fullName>
        <ecNumber evidence="2">1.-.-.-</ecNumber>
    </submittedName>
</protein>
<dbReference type="InterPro" id="IPR036291">
    <property type="entry name" value="NAD(P)-bd_dom_sf"/>
</dbReference>
<dbReference type="Gene3D" id="3.40.50.720">
    <property type="entry name" value="NAD(P)-binding Rossmann-like Domain"/>
    <property type="match status" value="1"/>
</dbReference>
<dbReference type="SMART" id="SM00829">
    <property type="entry name" value="PKS_ER"/>
    <property type="match status" value="1"/>
</dbReference>
<dbReference type="Pfam" id="PF08240">
    <property type="entry name" value="ADH_N"/>
    <property type="match status" value="1"/>
</dbReference>
<organism evidence="2 3">
    <name type="scientific">Nonomuraea helvata</name>
    <dbReference type="NCBI Taxonomy" id="37484"/>
    <lineage>
        <taxon>Bacteria</taxon>
        <taxon>Bacillati</taxon>
        <taxon>Actinomycetota</taxon>
        <taxon>Actinomycetes</taxon>
        <taxon>Streptosporangiales</taxon>
        <taxon>Streptosporangiaceae</taxon>
        <taxon>Nonomuraea</taxon>
    </lineage>
</organism>
<dbReference type="EMBL" id="JBHMBW010000023">
    <property type="protein sequence ID" value="MFB9626733.1"/>
    <property type="molecule type" value="Genomic_DNA"/>
</dbReference>
<accession>A0ABV5S7I2</accession>
<dbReference type="Pfam" id="PF13602">
    <property type="entry name" value="ADH_zinc_N_2"/>
    <property type="match status" value="1"/>
</dbReference>
<dbReference type="SUPFAM" id="SSF50129">
    <property type="entry name" value="GroES-like"/>
    <property type="match status" value="1"/>
</dbReference>
<dbReference type="InterPro" id="IPR011032">
    <property type="entry name" value="GroES-like_sf"/>
</dbReference>
<reference evidence="2 3" key="1">
    <citation type="submission" date="2024-09" db="EMBL/GenBank/DDBJ databases">
        <authorList>
            <person name="Sun Q."/>
            <person name="Mori K."/>
        </authorList>
    </citation>
    <scope>NUCLEOTIDE SEQUENCE [LARGE SCALE GENOMIC DNA]</scope>
    <source>
        <strain evidence="2 3">JCM 3143</strain>
    </source>
</reference>
<gene>
    <name evidence="2" type="ORF">ACFFSA_26895</name>
</gene>
<name>A0ABV5S7I2_9ACTN</name>
<proteinExistence type="predicted"/>
<keyword evidence="3" id="KW-1185">Reference proteome</keyword>
<dbReference type="SUPFAM" id="SSF51735">
    <property type="entry name" value="NAD(P)-binding Rossmann-fold domains"/>
    <property type="match status" value="1"/>
</dbReference>
<feature type="domain" description="Enoyl reductase (ER)" evidence="1">
    <location>
        <begin position="10"/>
        <end position="308"/>
    </location>
</feature>
<evidence type="ECO:0000313" key="2">
    <source>
        <dbReference type="EMBL" id="MFB9626733.1"/>
    </source>
</evidence>
<evidence type="ECO:0000259" key="1">
    <source>
        <dbReference type="SMART" id="SM00829"/>
    </source>
</evidence>
<keyword evidence="2" id="KW-0560">Oxidoreductase</keyword>
<dbReference type="PANTHER" id="PTHR44013">
    <property type="entry name" value="ZINC-TYPE ALCOHOL DEHYDROGENASE-LIKE PROTEIN C16A3.02C"/>
    <property type="match status" value="1"/>
</dbReference>
<sequence>MTNNMRALIGGSGAPLLVEVPVPTAGPGQVRIKVAAAGVNLFDLAVAAGTLADYGVARKLDSYGLGFEAAGTVDQVGDGASFHVGDDVIALVARLELPVKAQAEYVVVDASAVALAPRGCTAAEAATIPLNALTAWQSLDRAGVGPGRTLLVTGAAGAVGGYLVELAALRGARVVAVAGAGDKELVRRLGAEWFVPRGEDVASSVRALVPGGVDAVVDAAVLGLAALDAVRDGGVFIALSAGVAPVALRGTDVATVFFRSDADQLAEVVRLVEAGRLTLRVADTYPLEKVADAHARIVAGGLRGRLVLIP</sequence>